<keyword evidence="5" id="KW-0175">Coiled coil</keyword>
<comment type="caution">
    <text evidence="9">The sequence shown here is derived from an EMBL/GenBank/DDBJ whole genome shotgun (WGS) entry which is preliminary data.</text>
</comment>
<dbReference type="Proteomes" id="UP001159405">
    <property type="component" value="Unassembled WGS sequence"/>
</dbReference>
<evidence type="ECO:0000256" key="1">
    <source>
        <dbReference type="ARBA" id="ARBA00004240"/>
    </source>
</evidence>
<dbReference type="PROSITE" id="PS51914">
    <property type="entry name" value="MRH"/>
    <property type="match status" value="1"/>
</dbReference>
<sequence length="960" mass="108954">MVASSSKVHVELFIFNFLGICISLVNSDFNFEEIYGVKYGFEISKEPVLLKENPTTGNTVLLSSKHGQKYQCVLPELETLEKQNEDNHILSKEEIPLLLEPLKKKCLYNNKGWWTYEVCFGKGIYQYHEEANEIVGDKISLGVFSNETDWSQEKIEKVKPKPGKNTSLKKFHSQYYVNGSECDLTGKARETQIKIFCEEGSADLVLRVDEPSSCFYVITVYTGKLCKHNLFRSSNAQEPQPITCSPALSEDRYKIYIEKVESKKKAKEEAEAARLQAQKARAAAADLDAEDDIEQDEDSSVKRKKRSKRSLIWPWEDPGVESEDEVWIDGRIEDSKLDVHRYDLTKGQKTNEKGERSEEGLSIMSQKIQRKREERRKENVEEKQKGDDGDDIKGNEEKLKRDEEKKAQNEDDEAVQKDSVTTEQNNGKDNKEKDSEKESASKDRGEDKATAPADVDKKIEKEEPKKEVDPLHEKWKAKMEDTLRELRSTLKGKLVQLGIDPEVLDQKFKEKLGTAGSDKILNDKSSTVTRDESSTGTPKADGEADDEETEEPEEEEKPSQETEKQKKTATKEPFLKSLAEIAKFLNNDMMKELLDAAAETQAEMERQFNKERSLMKSNVEEMRAKIKEIEDAEAMSEVKNEQLGQTMSKIKASMDRFEKTNEELDQDMQEIKELNSEIFSVAKNKNSGDTKRADLVQLSVKTNRLLKKILLRRFQLEQEAKYIKTMSNKVANREDGDDVGATIDPRENGIDKVISKLKTMILDLDSTEDKPGGVTGSAEATSESTATAGVRDEDSKSDLGADSGVKVRVSKVKKVVLDDDDDDDDLEMKETDLDAKEMEELNMEKRLRLATKKMEEMVKEQLRNSGVVPSGKIRVKIVTSKDALENMDGKNDLKLLSEREETQFRDMILGLLGASPDAGKEKRRQQDLESNYNLVWNDDGLQEVPTEDDDADGEVEVVSF</sequence>
<feature type="compositionally biased region" description="Basic and acidic residues" evidence="6">
    <location>
        <begin position="347"/>
        <end position="359"/>
    </location>
</feature>
<dbReference type="SUPFAM" id="SSF50911">
    <property type="entry name" value="Mannose 6-phosphate receptor domain"/>
    <property type="match status" value="1"/>
</dbReference>
<feature type="domain" description="MRH" evidence="8">
    <location>
        <begin position="104"/>
        <end position="228"/>
    </location>
</feature>
<dbReference type="InterPro" id="IPR009011">
    <property type="entry name" value="Man6P_isomerase_rcpt-bd_dom_sf"/>
</dbReference>
<reference evidence="9 10" key="1">
    <citation type="submission" date="2022-05" db="EMBL/GenBank/DDBJ databases">
        <authorList>
            <consortium name="Genoscope - CEA"/>
            <person name="William W."/>
        </authorList>
    </citation>
    <scope>NUCLEOTIDE SEQUENCE [LARGE SCALE GENOMIC DNA]</scope>
</reference>
<evidence type="ECO:0000256" key="4">
    <source>
        <dbReference type="ARBA" id="ARBA00023157"/>
    </source>
</evidence>
<evidence type="ECO:0000256" key="2">
    <source>
        <dbReference type="ARBA" id="ARBA00022729"/>
    </source>
</evidence>
<feature type="coiled-coil region" evidence="5">
    <location>
        <begin position="587"/>
        <end position="677"/>
    </location>
</feature>
<feature type="chain" id="PRO_5045391565" description="MRH domain-containing protein" evidence="7">
    <location>
        <begin position="28"/>
        <end position="960"/>
    </location>
</feature>
<dbReference type="Gene3D" id="2.70.130.10">
    <property type="entry name" value="Mannose-6-phosphate receptor binding domain"/>
    <property type="match status" value="1"/>
</dbReference>
<feature type="region of interest" description="Disordered" evidence="6">
    <location>
        <begin position="347"/>
        <end position="474"/>
    </location>
</feature>
<evidence type="ECO:0000313" key="10">
    <source>
        <dbReference type="Proteomes" id="UP001159405"/>
    </source>
</evidence>
<feature type="compositionally biased region" description="Low complexity" evidence="6">
    <location>
        <begin position="776"/>
        <end position="789"/>
    </location>
</feature>
<keyword evidence="2 7" id="KW-0732">Signal</keyword>
<feature type="compositionally biased region" description="Basic and acidic residues" evidence="6">
    <location>
        <begin position="426"/>
        <end position="474"/>
    </location>
</feature>
<keyword evidence="4" id="KW-1015">Disulfide bond</keyword>
<evidence type="ECO:0000256" key="6">
    <source>
        <dbReference type="SAM" id="MobiDB-lite"/>
    </source>
</evidence>
<feature type="signal peptide" evidence="7">
    <location>
        <begin position="1"/>
        <end position="27"/>
    </location>
</feature>
<feature type="compositionally biased region" description="Acidic residues" evidence="6">
    <location>
        <begin position="945"/>
        <end position="960"/>
    </location>
</feature>
<gene>
    <name evidence="9" type="ORF">PLOB_00044497</name>
</gene>
<dbReference type="InterPro" id="IPR012913">
    <property type="entry name" value="OS9-like_dom"/>
</dbReference>
<dbReference type="Pfam" id="PF07915">
    <property type="entry name" value="PRKCSH"/>
    <property type="match status" value="1"/>
</dbReference>
<comment type="subcellular location">
    <subcellularLocation>
        <location evidence="1">Endoplasmic reticulum</location>
    </subcellularLocation>
</comment>
<feature type="region of interest" description="Disordered" evidence="6">
    <location>
        <begin position="941"/>
        <end position="960"/>
    </location>
</feature>
<dbReference type="PANTHER" id="PTHR15414:SF5">
    <property type="entry name" value="PROTEIN OS-9"/>
    <property type="match status" value="1"/>
</dbReference>
<feature type="compositionally biased region" description="Acidic residues" evidence="6">
    <location>
        <begin position="287"/>
        <end position="298"/>
    </location>
</feature>
<evidence type="ECO:0000259" key="8">
    <source>
        <dbReference type="PROSITE" id="PS51914"/>
    </source>
</evidence>
<protein>
    <recommendedName>
        <fullName evidence="8">MRH domain-containing protein</fullName>
    </recommendedName>
</protein>
<evidence type="ECO:0000256" key="3">
    <source>
        <dbReference type="ARBA" id="ARBA00022824"/>
    </source>
</evidence>
<feature type="region of interest" description="Disordered" evidence="6">
    <location>
        <begin position="766"/>
        <end position="802"/>
    </location>
</feature>
<keyword evidence="10" id="KW-1185">Reference proteome</keyword>
<keyword evidence="3" id="KW-0256">Endoplasmic reticulum</keyword>
<proteinExistence type="predicted"/>
<accession>A0ABN8PJQ7</accession>
<feature type="compositionally biased region" description="Acidic residues" evidence="6">
    <location>
        <begin position="543"/>
        <end position="556"/>
    </location>
</feature>
<organism evidence="9 10">
    <name type="scientific">Porites lobata</name>
    <dbReference type="NCBI Taxonomy" id="104759"/>
    <lineage>
        <taxon>Eukaryota</taxon>
        <taxon>Metazoa</taxon>
        <taxon>Cnidaria</taxon>
        <taxon>Anthozoa</taxon>
        <taxon>Hexacorallia</taxon>
        <taxon>Scleractinia</taxon>
        <taxon>Fungiina</taxon>
        <taxon>Poritidae</taxon>
        <taxon>Porites</taxon>
    </lineage>
</organism>
<feature type="compositionally biased region" description="Basic and acidic residues" evidence="6">
    <location>
        <begin position="790"/>
        <end position="799"/>
    </location>
</feature>
<dbReference type="InterPro" id="IPR044865">
    <property type="entry name" value="MRH_dom"/>
</dbReference>
<dbReference type="PANTHER" id="PTHR15414">
    <property type="entry name" value="OS-9-RELATED"/>
    <property type="match status" value="1"/>
</dbReference>
<feature type="compositionally biased region" description="Basic and acidic residues" evidence="6">
    <location>
        <begin position="557"/>
        <end position="572"/>
    </location>
</feature>
<evidence type="ECO:0000256" key="5">
    <source>
        <dbReference type="SAM" id="Coils"/>
    </source>
</evidence>
<evidence type="ECO:0000256" key="7">
    <source>
        <dbReference type="SAM" id="SignalP"/>
    </source>
</evidence>
<feature type="region of interest" description="Disordered" evidence="6">
    <location>
        <begin position="511"/>
        <end position="572"/>
    </location>
</feature>
<dbReference type="EMBL" id="CALNXK010000076">
    <property type="protein sequence ID" value="CAH3145368.1"/>
    <property type="molecule type" value="Genomic_DNA"/>
</dbReference>
<feature type="compositionally biased region" description="Basic and acidic residues" evidence="6">
    <location>
        <begin position="371"/>
        <end position="409"/>
    </location>
</feature>
<evidence type="ECO:0000313" key="9">
    <source>
        <dbReference type="EMBL" id="CAH3145368.1"/>
    </source>
</evidence>
<dbReference type="InterPro" id="IPR045149">
    <property type="entry name" value="OS-9-like"/>
</dbReference>
<name>A0ABN8PJQ7_9CNID</name>
<feature type="region of interest" description="Disordered" evidence="6">
    <location>
        <begin position="284"/>
        <end position="303"/>
    </location>
</feature>